<keyword evidence="2" id="KW-1185">Reference proteome</keyword>
<evidence type="ECO:0000313" key="1">
    <source>
        <dbReference type="EnsemblProtists" id="EOD32894"/>
    </source>
</evidence>
<dbReference type="GO" id="GO:0032051">
    <property type="term" value="F:clathrin light chain binding"/>
    <property type="evidence" value="ECO:0007669"/>
    <property type="project" value="TreeGrafter"/>
</dbReference>
<dbReference type="RefSeq" id="XP_005785323.1">
    <property type="nucleotide sequence ID" value="XM_005785266.1"/>
</dbReference>
<reference evidence="2" key="1">
    <citation type="journal article" date="2013" name="Nature">
        <title>Pan genome of the phytoplankton Emiliania underpins its global distribution.</title>
        <authorList>
            <person name="Read B.A."/>
            <person name="Kegel J."/>
            <person name="Klute M.J."/>
            <person name="Kuo A."/>
            <person name="Lefebvre S.C."/>
            <person name="Maumus F."/>
            <person name="Mayer C."/>
            <person name="Miller J."/>
            <person name="Monier A."/>
            <person name="Salamov A."/>
            <person name="Young J."/>
            <person name="Aguilar M."/>
            <person name="Claverie J.M."/>
            <person name="Frickenhaus S."/>
            <person name="Gonzalez K."/>
            <person name="Herman E.K."/>
            <person name="Lin Y.C."/>
            <person name="Napier J."/>
            <person name="Ogata H."/>
            <person name="Sarno A.F."/>
            <person name="Shmutz J."/>
            <person name="Schroeder D."/>
            <person name="de Vargas C."/>
            <person name="Verret F."/>
            <person name="von Dassow P."/>
            <person name="Valentin K."/>
            <person name="Van de Peer Y."/>
            <person name="Wheeler G."/>
            <person name="Dacks J.B."/>
            <person name="Delwiche C.F."/>
            <person name="Dyhrman S.T."/>
            <person name="Glockner G."/>
            <person name="John U."/>
            <person name="Richards T."/>
            <person name="Worden A.Z."/>
            <person name="Zhang X."/>
            <person name="Grigoriev I.V."/>
            <person name="Allen A.E."/>
            <person name="Bidle K."/>
            <person name="Borodovsky M."/>
            <person name="Bowler C."/>
            <person name="Brownlee C."/>
            <person name="Cock J.M."/>
            <person name="Elias M."/>
            <person name="Gladyshev V.N."/>
            <person name="Groth M."/>
            <person name="Guda C."/>
            <person name="Hadaegh A."/>
            <person name="Iglesias-Rodriguez M.D."/>
            <person name="Jenkins J."/>
            <person name="Jones B.M."/>
            <person name="Lawson T."/>
            <person name="Leese F."/>
            <person name="Lindquist E."/>
            <person name="Lobanov A."/>
            <person name="Lomsadze A."/>
            <person name="Malik S.B."/>
            <person name="Marsh M.E."/>
            <person name="Mackinder L."/>
            <person name="Mock T."/>
            <person name="Mueller-Roeber B."/>
            <person name="Pagarete A."/>
            <person name="Parker M."/>
            <person name="Probert I."/>
            <person name="Quesneville H."/>
            <person name="Raines C."/>
            <person name="Rensing S.A."/>
            <person name="Riano-Pachon D.M."/>
            <person name="Richier S."/>
            <person name="Rokitta S."/>
            <person name="Shiraiwa Y."/>
            <person name="Soanes D.M."/>
            <person name="van der Giezen M."/>
            <person name="Wahlund T.M."/>
            <person name="Williams B."/>
            <person name="Wilson W."/>
            <person name="Wolfe G."/>
            <person name="Wurch L.L."/>
        </authorList>
    </citation>
    <scope>NUCLEOTIDE SEQUENCE</scope>
</reference>
<dbReference type="eggNOG" id="KOG0985">
    <property type="taxonomic scope" value="Eukaryota"/>
</dbReference>
<dbReference type="GO" id="GO:0071439">
    <property type="term" value="C:clathrin complex"/>
    <property type="evidence" value="ECO:0007669"/>
    <property type="project" value="TreeGrafter"/>
</dbReference>
<proteinExistence type="predicted"/>
<name>A0A0D3KAV9_EMIH1</name>
<dbReference type="Proteomes" id="UP000013827">
    <property type="component" value="Unassembled WGS sequence"/>
</dbReference>
<dbReference type="STRING" id="2903.R1FHX8"/>
<evidence type="ECO:0000313" key="2">
    <source>
        <dbReference type="Proteomes" id="UP000013827"/>
    </source>
</evidence>
<dbReference type="AlphaFoldDB" id="A0A0D3KAV9"/>
<dbReference type="EnsemblProtists" id="EOD32894">
    <property type="protein sequence ID" value="EOD32894"/>
    <property type="gene ID" value="EMIHUDRAFT_455942"/>
</dbReference>
<accession>A0A0D3KAV9</accession>
<dbReference type="PaxDb" id="2903-EOD32894"/>
<reference evidence="1" key="2">
    <citation type="submission" date="2024-10" db="UniProtKB">
        <authorList>
            <consortium name="EnsemblProtists"/>
        </authorList>
    </citation>
    <scope>IDENTIFICATION</scope>
</reference>
<dbReference type="PANTHER" id="PTHR10292">
    <property type="entry name" value="CLATHRIN HEAVY CHAIN RELATED"/>
    <property type="match status" value="1"/>
</dbReference>
<dbReference type="PANTHER" id="PTHR10292:SF1">
    <property type="entry name" value="CLATHRIN HEAVY CHAIN"/>
    <property type="match status" value="1"/>
</dbReference>
<protein>
    <submittedName>
        <fullName evidence="1">Uncharacterized protein</fullName>
    </submittedName>
</protein>
<organism evidence="1 2">
    <name type="scientific">Emiliania huxleyi (strain CCMP1516)</name>
    <dbReference type="NCBI Taxonomy" id="280463"/>
    <lineage>
        <taxon>Eukaryota</taxon>
        <taxon>Haptista</taxon>
        <taxon>Haptophyta</taxon>
        <taxon>Prymnesiophyceae</taxon>
        <taxon>Isochrysidales</taxon>
        <taxon>Noelaerhabdaceae</taxon>
        <taxon>Emiliania</taxon>
    </lineage>
</organism>
<sequence length="242" mass="25669">MYREAGVDEKAEALLGATLCLVETGDLEALREESRRRERALLDYLRARVAAASDDAALTFEYLGACCAAGQACTLLREAGGAAGKDPRPLINVCDRHNLFGELATALLARRQLRHLMLYVRSVNRAASAPVCAALLEAGCEAARVAEVVSPLHAPSAPAVLGSMLDAECQADVVASLLEPLDGTHLAQDDSLAASLIEAAAGRNKLPLLKPWLDARKAEGLPPGAPNSEAIEGAIKQIKKWW</sequence>
<dbReference type="KEGG" id="ehx:EMIHUDRAFT_455942"/>
<dbReference type="GO" id="GO:0006898">
    <property type="term" value="P:receptor-mediated endocytosis"/>
    <property type="evidence" value="ECO:0007669"/>
    <property type="project" value="TreeGrafter"/>
</dbReference>
<dbReference type="GeneID" id="17278167"/>
<dbReference type="HOGENOM" id="CLU_1149046_0_0_1"/>